<gene>
    <name evidence="2" type="ORF">METZ01_LOCUS79203</name>
</gene>
<dbReference type="SUPFAM" id="SSF142433">
    <property type="entry name" value="CinA-like"/>
    <property type="match status" value="1"/>
</dbReference>
<dbReference type="Pfam" id="PF02464">
    <property type="entry name" value="CinA"/>
    <property type="match status" value="1"/>
</dbReference>
<proteinExistence type="predicted"/>
<accession>A0A381UDZ8</accession>
<reference evidence="2" key="1">
    <citation type="submission" date="2018-05" db="EMBL/GenBank/DDBJ databases">
        <authorList>
            <person name="Lanie J.A."/>
            <person name="Ng W.-L."/>
            <person name="Kazmierczak K.M."/>
            <person name="Andrzejewski T.M."/>
            <person name="Davidsen T.M."/>
            <person name="Wayne K.J."/>
            <person name="Tettelin H."/>
            <person name="Glass J.I."/>
            <person name="Rusch D."/>
            <person name="Podicherti R."/>
            <person name="Tsui H.-C.T."/>
            <person name="Winkler M.E."/>
        </authorList>
    </citation>
    <scope>NUCLEOTIDE SEQUENCE</scope>
</reference>
<evidence type="ECO:0000259" key="1">
    <source>
        <dbReference type="Pfam" id="PF02464"/>
    </source>
</evidence>
<feature type="domain" description="CinA C-terminal" evidence="1">
    <location>
        <begin position="7"/>
        <end position="159"/>
    </location>
</feature>
<organism evidence="2">
    <name type="scientific">marine metagenome</name>
    <dbReference type="NCBI Taxonomy" id="408172"/>
    <lineage>
        <taxon>unclassified sequences</taxon>
        <taxon>metagenomes</taxon>
        <taxon>ecological metagenomes</taxon>
    </lineage>
</organism>
<protein>
    <recommendedName>
        <fullName evidence="1">CinA C-terminal domain-containing protein</fullName>
    </recommendedName>
</protein>
<dbReference type="InterPro" id="IPR008136">
    <property type="entry name" value="CinA_C"/>
</dbReference>
<dbReference type="AlphaFoldDB" id="A0A381UDZ8"/>
<evidence type="ECO:0000313" key="2">
    <source>
        <dbReference type="EMBL" id="SVA26349.1"/>
    </source>
</evidence>
<dbReference type="InterPro" id="IPR036653">
    <property type="entry name" value="CinA-like_C"/>
</dbReference>
<sequence>MNSEIMSLAEKAGTILSDKGETVGIAESSSGGLISAHLLAIAGASSYFLGGSVIYTRHAGKGFLGVTDDDMEGMRAATEPYASLNAGRVKEILGSTWGLSETGATGPTGNRYGDDAGHSCIAVSGPVSRSRTIETGSNERQENMISFSIAALKLLIECLQSKEDPS</sequence>
<dbReference type="Gene3D" id="3.90.950.20">
    <property type="entry name" value="CinA-like"/>
    <property type="match status" value="1"/>
</dbReference>
<dbReference type="EMBL" id="UINC01006242">
    <property type="protein sequence ID" value="SVA26349.1"/>
    <property type="molecule type" value="Genomic_DNA"/>
</dbReference>
<name>A0A381UDZ8_9ZZZZ</name>